<keyword evidence="1" id="KW-1133">Transmembrane helix</keyword>
<protein>
    <submittedName>
        <fullName evidence="2">Uncharacterized protein</fullName>
    </submittedName>
</protein>
<gene>
    <name evidence="2" type="ORF">ACI8B_30112</name>
</gene>
<organism evidence="2 3">
    <name type="scientific">Acinetobacter proteolyticus</name>
    <dbReference type="NCBI Taxonomy" id="1776741"/>
    <lineage>
        <taxon>Bacteria</taxon>
        <taxon>Pseudomonadati</taxon>
        <taxon>Pseudomonadota</taxon>
        <taxon>Gammaproteobacteria</taxon>
        <taxon>Moraxellales</taxon>
        <taxon>Moraxellaceae</taxon>
        <taxon>Acinetobacter</taxon>
    </lineage>
</organism>
<dbReference type="AlphaFoldDB" id="A0A653K881"/>
<proteinExistence type="predicted"/>
<accession>A0A653K881</accession>
<evidence type="ECO:0000313" key="2">
    <source>
        <dbReference type="EMBL" id="VXA56643.1"/>
    </source>
</evidence>
<keyword evidence="1" id="KW-0472">Membrane</keyword>
<evidence type="ECO:0000256" key="1">
    <source>
        <dbReference type="SAM" id="Phobius"/>
    </source>
</evidence>
<dbReference type="Proteomes" id="UP000430404">
    <property type="component" value="Unassembled WGS sequence"/>
</dbReference>
<keyword evidence="1" id="KW-0812">Transmembrane</keyword>
<name>A0A653K881_9GAMM</name>
<sequence>MFAFFMADDFVNYLIFLITIINECDPFIIYLLLPTFYLLKVDLSAF</sequence>
<evidence type="ECO:0000313" key="3">
    <source>
        <dbReference type="Proteomes" id="UP000430404"/>
    </source>
</evidence>
<reference evidence="2 3" key="1">
    <citation type="submission" date="2019-10" db="EMBL/GenBank/DDBJ databases">
        <authorList>
            <person name="Karimi E."/>
        </authorList>
    </citation>
    <scope>NUCLEOTIDE SEQUENCE [LARGE SCALE GENOMIC DNA]</scope>
    <source>
        <strain evidence="2">Acinetobacter sp. 8BE</strain>
    </source>
</reference>
<feature type="transmembrane region" description="Helical" evidence="1">
    <location>
        <begin position="12"/>
        <end position="33"/>
    </location>
</feature>
<dbReference type="EMBL" id="CABWKZ010000023">
    <property type="protein sequence ID" value="VXA56643.1"/>
    <property type="molecule type" value="Genomic_DNA"/>
</dbReference>